<dbReference type="AlphaFoldDB" id="A0A6J4P4S2"/>
<keyword evidence="2" id="KW-0489">Methyltransferase</keyword>
<dbReference type="GO" id="GO:0008168">
    <property type="term" value="F:methyltransferase activity"/>
    <property type="evidence" value="ECO:0007669"/>
    <property type="project" value="UniProtKB-KW"/>
</dbReference>
<organism evidence="2">
    <name type="scientific">uncultured Nocardioides sp</name>
    <dbReference type="NCBI Taxonomy" id="198441"/>
    <lineage>
        <taxon>Bacteria</taxon>
        <taxon>Bacillati</taxon>
        <taxon>Actinomycetota</taxon>
        <taxon>Actinomycetes</taxon>
        <taxon>Propionibacteriales</taxon>
        <taxon>Nocardioidaceae</taxon>
        <taxon>Nocardioides</taxon>
        <taxon>environmental samples</taxon>
    </lineage>
</organism>
<reference evidence="2" key="1">
    <citation type="submission" date="2020-02" db="EMBL/GenBank/DDBJ databases">
        <authorList>
            <person name="Meier V. D."/>
        </authorList>
    </citation>
    <scope>NUCLEOTIDE SEQUENCE</scope>
    <source>
        <strain evidence="2">AVDCRST_MAG60</strain>
    </source>
</reference>
<dbReference type="GO" id="GO:0032259">
    <property type="term" value="P:methylation"/>
    <property type="evidence" value="ECO:0007669"/>
    <property type="project" value="UniProtKB-KW"/>
</dbReference>
<sequence length="205" mass="22748">RDVGAWLASAGPGMWRRCDLCLPRSGVRRRGHRVRPVGGSRRDPRTPRVCRRERARHGGERRRPRSAVRGLGVRRHRERGLLRVLRDRRPLPSRSAESPTTGWRGGHDNAGPSPRSLRGDAARLRERAHRLGVCGMALTRVVGSPLDPHRHGGGRASAYAAARTGGLAAVGASGRRGCWRRGHSHAGGRHRRADRVRHRERDQGL</sequence>
<accession>A0A6J4P4S2</accession>
<feature type="non-terminal residue" evidence="2">
    <location>
        <position position="205"/>
    </location>
</feature>
<feature type="region of interest" description="Disordered" evidence="1">
    <location>
        <begin position="31"/>
        <end position="70"/>
    </location>
</feature>
<protein>
    <submittedName>
        <fullName evidence="2">N6 adenine-specific DNA methyltransferase, N12 class</fullName>
    </submittedName>
</protein>
<evidence type="ECO:0000256" key="1">
    <source>
        <dbReference type="SAM" id="MobiDB-lite"/>
    </source>
</evidence>
<feature type="compositionally biased region" description="Basic residues" evidence="1">
    <location>
        <begin position="177"/>
        <end position="196"/>
    </location>
</feature>
<feature type="non-terminal residue" evidence="2">
    <location>
        <position position="1"/>
    </location>
</feature>
<dbReference type="EMBL" id="CADCUN010000235">
    <property type="protein sequence ID" value="CAA9402689.1"/>
    <property type="molecule type" value="Genomic_DNA"/>
</dbReference>
<keyword evidence="2" id="KW-0808">Transferase</keyword>
<feature type="compositionally biased region" description="Basic residues" evidence="1">
    <location>
        <begin position="59"/>
        <end position="70"/>
    </location>
</feature>
<feature type="region of interest" description="Disordered" evidence="1">
    <location>
        <begin position="86"/>
        <end position="117"/>
    </location>
</feature>
<feature type="compositionally biased region" description="Basic and acidic residues" evidence="1">
    <location>
        <begin position="40"/>
        <end position="58"/>
    </location>
</feature>
<feature type="region of interest" description="Disordered" evidence="1">
    <location>
        <begin position="170"/>
        <end position="205"/>
    </location>
</feature>
<evidence type="ECO:0000313" key="2">
    <source>
        <dbReference type="EMBL" id="CAA9402689.1"/>
    </source>
</evidence>
<gene>
    <name evidence="2" type="ORF">AVDCRST_MAG60-2200</name>
</gene>
<name>A0A6J4P4S2_9ACTN</name>
<proteinExistence type="predicted"/>